<dbReference type="GO" id="GO:0016791">
    <property type="term" value="F:phosphatase activity"/>
    <property type="evidence" value="ECO:0007669"/>
    <property type="project" value="TreeGrafter"/>
</dbReference>
<dbReference type="OrthoDB" id="7059729at2"/>
<dbReference type="SFLD" id="SFLDS00003">
    <property type="entry name" value="Haloacid_Dehalogenase"/>
    <property type="match status" value="1"/>
</dbReference>
<proteinExistence type="predicted"/>
<sequence length="211" mass="24376">MIKALILDLDNTIYPVSSIGNELFEPLLQLLEESKPQIADEKIKQIKAEIMRRAWQKVADDFDLSAELKQTGTELLRELTYDKPMQTFADYKEVKLIDLAKFLVTMGFTNMQQSKVEQLNITNDFTEIHINDPELTKDTKKEVFQDIMLKYTFKPQEILVIGDDPESEIKAALDLGIPTVLYDRNSSYAQQKADHRISNFKELPKVIEQYA</sequence>
<keyword evidence="6" id="KW-1185">Reference proteome</keyword>
<evidence type="ECO:0000256" key="2">
    <source>
        <dbReference type="ARBA" id="ARBA00022723"/>
    </source>
</evidence>
<comment type="caution">
    <text evidence="5">The sequence shown here is derived from an EMBL/GenBank/DDBJ whole genome shotgun (WGS) entry which is preliminary data.</text>
</comment>
<dbReference type="Pfam" id="PF00702">
    <property type="entry name" value="Hydrolase"/>
    <property type="match status" value="1"/>
</dbReference>
<evidence type="ECO:0000313" key="5">
    <source>
        <dbReference type="EMBL" id="MVN91668.1"/>
    </source>
</evidence>
<dbReference type="InterPro" id="IPR051400">
    <property type="entry name" value="HAD-like_hydrolase"/>
</dbReference>
<evidence type="ECO:0000313" key="6">
    <source>
        <dbReference type="Proteomes" id="UP000434850"/>
    </source>
</evidence>
<reference evidence="5 6" key="1">
    <citation type="submission" date="2019-12" db="EMBL/GenBank/DDBJ databases">
        <title>Mucilaginibacter sp. HME9299 genome sequencing and assembly.</title>
        <authorList>
            <person name="Kang H."/>
            <person name="Kim H."/>
            <person name="Joh K."/>
        </authorList>
    </citation>
    <scope>NUCLEOTIDE SEQUENCE [LARGE SCALE GENOMIC DNA]</scope>
    <source>
        <strain evidence="5 6">HME9299</strain>
    </source>
</reference>
<dbReference type="EMBL" id="WQLA01000004">
    <property type="protein sequence ID" value="MVN91668.1"/>
    <property type="molecule type" value="Genomic_DNA"/>
</dbReference>
<organism evidence="5 6">
    <name type="scientific">Mucilaginibacter aquatilis</name>
    <dbReference type="NCBI Taxonomy" id="1517760"/>
    <lineage>
        <taxon>Bacteria</taxon>
        <taxon>Pseudomonadati</taxon>
        <taxon>Bacteroidota</taxon>
        <taxon>Sphingobacteriia</taxon>
        <taxon>Sphingobacteriales</taxon>
        <taxon>Sphingobacteriaceae</taxon>
        <taxon>Mucilaginibacter</taxon>
    </lineage>
</organism>
<dbReference type="PANTHER" id="PTHR46470">
    <property type="entry name" value="N-ACYLNEURAMINATE-9-PHOSPHATASE"/>
    <property type="match status" value="1"/>
</dbReference>
<dbReference type="AlphaFoldDB" id="A0A6I4ICV1"/>
<protein>
    <submittedName>
        <fullName evidence="5">HAD-IA family hydrolase</fullName>
    </submittedName>
</protein>
<evidence type="ECO:0000256" key="3">
    <source>
        <dbReference type="ARBA" id="ARBA00022801"/>
    </source>
</evidence>
<comment type="cofactor">
    <cofactor evidence="1">
        <name>Mg(2+)</name>
        <dbReference type="ChEBI" id="CHEBI:18420"/>
    </cofactor>
</comment>
<dbReference type="Gene3D" id="3.40.50.1000">
    <property type="entry name" value="HAD superfamily/HAD-like"/>
    <property type="match status" value="1"/>
</dbReference>
<dbReference type="InterPro" id="IPR006439">
    <property type="entry name" value="HAD-SF_hydro_IA"/>
</dbReference>
<evidence type="ECO:0000256" key="1">
    <source>
        <dbReference type="ARBA" id="ARBA00001946"/>
    </source>
</evidence>
<dbReference type="PANTHER" id="PTHR46470:SF2">
    <property type="entry name" value="GLYCERALDEHYDE 3-PHOSPHATE PHOSPHATASE"/>
    <property type="match status" value="1"/>
</dbReference>
<evidence type="ECO:0000256" key="4">
    <source>
        <dbReference type="ARBA" id="ARBA00022842"/>
    </source>
</evidence>
<keyword evidence="3 5" id="KW-0378">Hydrolase</keyword>
<keyword evidence="2" id="KW-0479">Metal-binding</keyword>
<dbReference type="Gene3D" id="1.10.150.520">
    <property type="match status" value="1"/>
</dbReference>
<dbReference type="SUPFAM" id="SSF56784">
    <property type="entry name" value="HAD-like"/>
    <property type="match status" value="1"/>
</dbReference>
<accession>A0A6I4ICV1</accession>
<gene>
    <name evidence="5" type="ORF">GO816_11080</name>
</gene>
<dbReference type="NCBIfam" id="TIGR01549">
    <property type="entry name" value="HAD-SF-IA-v1"/>
    <property type="match status" value="1"/>
</dbReference>
<dbReference type="GO" id="GO:0044281">
    <property type="term" value="P:small molecule metabolic process"/>
    <property type="evidence" value="ECO:0007669"/>
    <property type="project" value="UniProtKB-ARBA"/>
</dbReference>
<dbReference type="SFLD" id="SFLDG01129">
    <property type="entry name" value="C1.5:_HAD__Beta-PGM__Phosphata"/>
    <property type="match status" value="1"/>
</dbReference>
<dbReference type="InterPro" id="IPR023214">
    <property type="entry name" value="HAD_sf"/>
</dbReference>
<dbReference type="RefSeq" id="WP_157541997.1">
    <property type="nucleotide sequence ID" value="NZ_WQLA01000004.1"/>
</dbReference>
<dbReference type="Proteomes" id="UP000434850">
    <property type="component" value="Unassembled WGS sequence"/>
</dbReference>
<dbReference type="GO" id="GO:0046872">
    <property type="term" value="F:metal ion binding"/>
    <property type="evidence" value="ECO:0007669"/>
    <property type="project" value="UniProtKB-KW"/>
</dbReference>
<dbReference type="InterPro" id="IPR036412">
    <property type="entry name" value="HAD-like_sf"/>
</dbReference>
<keyword evidence="4" id="KW-0460">Magnesium</keyword>
<name>A0A6I4ICV1_9SPHI</name>